<evidence type="ECO:0008006" key="3">
    <source>
        <dbReference type="Google" id="ProtNLM"/>
    </source>
</evidence>
<dbReference type="EMBL" id="KZ821454">
    <property type="protein sequence ID" value="PYH36109.1"/>
    <property type="molecule type" value="Genomic_DNA"/>
</dbReference>
<name>A0A318YP23_ASPNB</name>
<accession>A0A318YP23</accession>
<dbReference type="PANTHER" id="PTHR38116:SF1">
    <property type="entry name" value="BZIP DOMAIN-CONTAINING PROTEIN"/>
    <property type="match status" value="1"/>
</dbReference>
<dbReference type="Proteomes" id="UP000247647">
    <property type="component" value="Unassembled WGS sequence"/>
</dbReference>
<dbReference type="InterPro" id="IPR021833">
    <property type="entry name" value="DUF3425"/>
</dbReference>
<dbReference type="AlphaFoldDB" id="A0A318YP23"/>
<dbReference type="OrthoDB" id="2245989at2759"/>
<dbReference type="Pfam" id="PF11905">
    <property type="entry name" value="DUF3425"/>
    <property type="match status" value="1"/>
</dbReference>
<gene>
    <name evidence="1" type="ORF">BO87DRAFT_424392</name>
</gene>
<organism evidence="1 2">
    <name type="scientific">Aspergillus neoniger (strain CBS 115656)</name>
    <dbReference type="NCBI Taxonomy" id="1448310"/>
    <lineage>
        <taxon>Eukaryota</taxon>
        <taxon>Fungi</taxon>
        <taxon>Dikarya</taxon>
        <taxon>Ascomycota</taxon>
        <taxon>Pezizomycotina</taxon>
        <taxon>Eurotiomycetes</taxon>
        <taxon>Eurotiomycetidae</taxon>
        <taxon>Eurotiales</taxon>
        <taxon>Aspergillaceae</taxon>
        <taxon>Aspergillus</taxon>
        <taxon>Aspergillus subgen. Circumdati</taxon>
    </lineage>
</organism>
<dbReference type="GeneID" id="37129684"/>
<protein>
    <recommendedName>
        <fullName evidence="3">BZIP domain-containing protein</fullName>
    </recommendedName>
</protein>
<evidence type="ECO:0000313" key="1">
    <source>
        <dbReference type="EMBL" id="PYH36109.1"/>
    </source>
</evidence>
<evidence type="ECO:0000313" key="2">
    <source>
        <dbReference type="Proteomes" id="UP000247647"/>
    </source>
</evidence>
<keyword evidence="2" id="KW-1185">Reference proteome</keyword>
<dbReference type="RefSeq" id="XP_025481587.1">
    <property type="nucleotide sequence ID" value="XM_025627228.1"/>
</dbReference>
<reference evidence="1" key="1">
    <citation type="submission" date="2016-12" db="EMBL/GenBank/DDBJ databases">
        <title>The genomes of Aspergillus section Nigri reveals drivers in fungal speciation.</title>
        <authorList>
            <consortium name="DOE Joint Genome Institute"/>
            <person name="Vesth T.C."/>
            <person name="Nybo J."/>
            <person name="Theobald S."/>
            <person name="Brandl J."/>
            <person name="Frisvad J.C."/>
            <person name="Nielsen K.F."/>
            <person name="Lyhne E.K."/>
            <person name="Kogle M.E."/>
            <person name="Kuo A."/>
            <person name="Riley R."/>
            <person name="Clum A."/>
            <person name="Nolan M."/>
            <person name="Lipzen A."/>
            <person name="Salamov A."/>
            <person name="Henrissat B."/>
            <person name="Wiebenga A."/>
            <person name="De Vries R.P."/>
            <person name="Grigoriev I.V."/>
            <person name="Mortensen U.H."/>
            <person name="Andersen M.R."/>
            <person name="Baker S.E."/>
        </authorList>
    </citation>
    <scope>NUCLEOTIDE SEQUENCE [LARGE SCALE GENOMIC DNA]</scope>
    <source>
        <strain evidence="1">CBS 115656</strain>
    </source>
</reference>
<proteinExistence type="predicted"/>
<sequence>MSPQERVSRLNENWTGITDAALRKKLQNRINQRAMNLIVALPGARKRDKKRALIAQQQARRNEKRHYALILPRPDPVSANQGTRKQQFPRPTSLSEAVAMMMNFHAAAYERYYAADPCLDHLLTLTKMNVLRAFVDIMGVLGWNIHAMEDNEAVSPFTGWNLQQQDKETSVPLNLLPTITQCSVPHHPWVDCFPFPQMRDNLITSGEGFDDCELCEDMMDPTNGDIGIMVWGDPWLPQSWEVSELFVQKWAWVMKGCKELLISSNYWRAKRGLDELEVSAL</sequence>
<dbReference type="PANTHER" id="PTHR38116">
    <property type="entry name" value="CHROMOSOME 7, WHOLE GENOME SHOTGUN SEQUENCE"/>
    <property type="match status" value="1"/>
</dbReference>